<keyword evidence="1" id="KW-0812">Transmembrane</keyword>
<proteinExistence type="predicted"/>
<protein>
    <submittedName>
        <fullName evidence="2">Uncharacterized protein</fullName>
    </submittedName>
</protein>
<evidence type="ECO:0000256" key="1">
    <source>
        <dbReference type="SAM" id="Phobius"/>
    </source>
</evidence>
<dbReference type="Proteomes" id="UP000622890">
    <property type="component" value="Unassembled WGS sequence"/>
</dbReference>
<feature type="transmembrane region" description="Helical" evidence="1">
    <location>
        <begin position="123"/>
        <end position="140"/>
    </location>
</feature>
<reference evidence="2" key="1">
    <citation type="submission" date="2021-01" db="EMBL/GenBank/DDBJ databases">
        <title>Genome sequence of strain Noviherbaspirillum sp. DKR-6.</title>
        <authorList>
            <person name="Chaudhary D.K."/>
        </authorList>
    </citation>
    <scope>NUCLEOTIDE SEQUENCE</scope>
    <source>
        <strain evidence="2">DKR-6</strain>
    </source>
</reference>
<feature type="transmembrane region" description="Helical" evidence="1">
    <location>
        <begin position="32"/>
        <end position="60"/>
    </location>
</feature>
<dbReference type="RefSeq" id="WP_200592069.1">
    <property type="nucleotide sequence ID" value="NZ_JAEPBG010000004.1"/>
</dbReference>
<keyword evidence="1" id="KW-1133">Transmembrane helix</keyword>
<comment type="caution">
    <text evidence="2">The sequence shown here is derived from an EMBL/GenBank/DDBJ whole genome shotgun (WGS) entry which is preliminary data.</text>
</comment>
<dbReference type="AlphaFoldDB" id="A0A934W6M4"/>
<name>A0A934W6M4_9BURK</name>
<organism evidence="2 3">
    <name type="scientific">Noviherbaspirillum pedocola</name>
    <dbReference type="NCBI Taxonomy" id="2801341"/>
    <lineage>
        <taxon>Bacteria</taxon>
        <taxon>Pseudomonadati</taxon>
        <taxon>Pseudomonadota</taxon>
        <taxon>Betaproteobacteria</taxon>
        <taxon>Burkholderiales</taxon>
        <taxon>Oxalobacteraceae</taxon>
        <taxon>Noviherbaspirillum</taxon>
    </lineage>
</organism>
<evidence type="ECO:0000313" key="2">
    <source>
        <dbReference type="EMBL" id="MBK4735295.1"/>
    </source>
</evidence>
<keyword evidence="1" id="KW-0472">Membrane</keyword>
<accession>A0A934W6M4</accession>
<keyword evidence="3" id="KW-1185">Reference proteome</keyword>
<sequence length="141" mass="15858">MPQNDISALGQEWTTLQNNHEAYERSSLLIKLFAIALLVACIAIELDAVTTGLLMLVMWIQEGIFRTSQSRIGERILRIESLLKQAAPQTPIAYQLHSEWQASRPGFLGLLVEYGRSMVRPTVAFPHLVLILFVIAWPMLG</sequence>
<dbReference type="EMBL" id="JAEPBG010000004">
    <property type="protein sequence ID" value="MBK4735295.1"/>
    <property type="molecule type" value="Genomic_DNA"/>
</dbReference>
<evidence type="ECO:0000313" key="3">
    <source>
        <dbReference type="Proteomes" id="UP000622890"/>
    </source>
</evidence>
<gene>
    <name evidence="2" type="ORF">JJB74_11785</name>
</gene>